<name>A0ACD4NKH9_9HYPH</name>
<accession>A0ACD4NKH9</accession>
<keyword evidence="2" id="KW-1185">Reference proteome</keyword>
<proteinExistence type="predicted"/>
<organism evidence="1 2">
    <name type="scientific">Antarcticirhabdus aurantiaca</name>
    <dbReference type="NCBI Taxonomy" id="2606717"/>
    <lineage>
        <taxon>Bacteria</taxon>
        <taxon>Pseudomonadati</taxon>
        <taxon>Pseudomonadota</taxon>
        <taxon>Alphaproteobacteria</taxon>
        <taxon>Hyphomicrobiales</taxon>
        <taxon>Aurantimonadaceae</taxon>
        <taxon>Antarcticirhabdus</taxon>
    </lineage>
</organism>
<sequence length="47" mass="5504">MNIARSFQSWRRYRETVGELNRLTQRELADLGMSRADIPAIARRAAR</sequence>
<dbReference type="Proteomes" id="UP001163223">
    <property type="component" value="Chromosome"/>
</dbReference>
<gene>
    <name evidence="1" type="ORF">OXU80_21365</name>
</gene>
<protein>
    <submittedName>
        <fullName evidence="1">DUF1127 domain-containing protein</fullName>
    </submittedName>
</protein>
<dbReference type="EMBL" id="CP113520">
    <property type="protein sequence ID" value="WAJ27370.1"/>
    <property type="molecule type" value="Genomic_DNA"/>
</dbReference>
<evidence type="ECO:0000313" key="2">
    <source>
        <dbReference type="Proteomes" id="UP001163223"/>
    </source>
</evidence>
<reference evidence="1" key="1">
    <citation type="submission" date="2022-11" db="EMBL/GenBank/DDBJ databases">
        <title>beta-Carotene-producing bacterium, Jeongeuplla avenae sp. nov., alleviates the salt stress of Arabidopsis seedlings.</title>
        <authorList>
            <person name="Jiang L."/>
            <person name="Lee J."/>
        </authorList>
    </citation>
    <scope>NUCLEOTIDE SEQUENCE</scope>
    <source>
        <strain evidence="1">DY_R2A_6</strain>
    </source>
</reference>
<evidence type="ECO:0000313" key="1">
    <source>
        <dbReference type="EMBL" id="WAJ27370.1"/>
    </source>
</evidence>